<dbReference type="InterPro" id="IPR001584">
    <property type="entry name" value="Integrase_cat-core"/>
</dbReference>
<dbReference type="InterPro" id="IPR002514">
    <property type="entry name" value="Transposase_8"/>
</dbReference>
<dbReference type="Pfam" id="PF01527">
    <property type="entry name" value="HTH_Tnp_1"/>
    <property type="match status" value="1"/>
</dbReference>
<dbReference type="InterPro" id="IPR012337">
    <property type="entry name" value="RNaseH-like_sf"/>
</dbReference>
<sequence>MPKIYSDEFKRDAVAMVAAGSSQRQVCRDLGISKTALQTWIRDDRFRSHGMTPTTDLDERREMTAALRRIREMENEVLRRAAAYLSQAHLPAPKMIYPLVREMAAADAPVRVPVAVACRVLGFSEQAYYKWLRRPVSAREVEETHLIEVLRELHEDNPEGGYRVLSDDLAERGYQLSERRVWRLCRVAGIRSTITARKRRYRTAGPPVHDDLVNREFTAHGPNQLWLTDITEHRTAQGKLYCCAVKDVYSNRIVGYSIDSRMKARIAVNALEMAIAHRGIPEGVIVHSDRGSQFRSRKFVKALHTYNLIGSMGRVGACGDNAAMESFFSLLQKNVLDRHLWATRAELRLAIVQWIEGVYHRKRRQRRLGKLTPVEFETIMMEAVALAA</sequence>
<dbReference type="Gene3D" id="1.10.10.60">
    <property type="entry name" value="Homeodomain-like"/>
    <property type="match status" value="1"/>
</dbReference>
<dbReference type="SUPFAM" id="SSF46689">
    <property type="entry name" value="Homeodomain-like"/>
    <property type="match status" value="1"/>
</dbReference>
<organism evidence="3">
    <name type="scientific">Gulosibacter sediminis</name>
    <dbReference type="NCBI Taxonomy" id="1729695"/>
    <lineage>
        <taxon>Bacteria</taxon>
        <taxon>Bacillati</taxon>
        <taxon>Actinomycetota</taxon>
        <taxon>Actinomycetes</taxon>
        <taxon>Micrococcales</taxon>
        <taxon>Microbacteriaceae</taxon>
        <taxon>Gulosibacter</taxon>
    </lineage>
</organism>
<comment type="function">
    <text evidence="1">Involved in the transposition of the insertion sequence.</text>
</comment>
<dbReference type="Pfam" id="PF00665">
    <property type="entry name" value="rve"/>
    <property type="match status" value="1"/>
</dbReference>
<dbReference type="EMBL" id="CP097160">
    <property type="protein sequence ID" value="UQN15588.1"/>
    <property type="molecule type" value="Genomic_DNA"/>
</dbReference>
<dbReference type="PROSITE" id="PS50994">
    <property type="entry name" value="INTEGRASE"/>
    <property type="match status" value="1"/>
</dbReference>
<evidence type="ECO:0000313" key="3">
    <source>
        <dbReference type="EMBL" id="UQN15588.1"/>
    </source>
</evidence>
<dbReference type="NCBIfam" id="NF033516">
    <property type="entry name" value="transpos_IS3"/>
    <property type="match status" value="1"/>
</dbReference>
<name>A0ABY4MYR3_9MICO</name>
<dbReference type="Pfam" id="PF13276">
    <property type="entry name" value="HTH_21"/>
    <property type="match status" value="1"/>
</dbReference>
<evidence type="ECO:0000256" key="1">
    <source>
        <dbReference type="ARBA" id="ARBA00002286"/>
    </source>
</evidence>
<dbReference type="InterPro" id="IPR036397">
    <property type="entry name" value="RNaseH_sf"/>
</dbReference>
<accession>A0ABY4MYR3</accession>
<protein>
    <submittedName>
        <fullName evidence="3">IS3 family transposase</fullName>
    </submittedName>
</protein>
<proteinExistence type="predicted"/>
<feature type="domain" description="Integrase catalytic" evidence="2">
    <location>
        <begin position="218"/>
        <end position="381"/>
    </location>
</feature>
<dbReference type="PANTHER" id="PTHR46889:SF4">
    <property type="entry name" value="TRANSPOSASE INSO FOR INSERTION SEQUENCE ELEMENT IS911B-RELATED"/>
    <property type="match status" value="1"/>
</dbReference>
<dbReference type="InterPro" id="IPR025948">
    <property type="entry name" value="HTH-like_dom"/>
</dbReference>
<dbReference type="InterPro" id="IPR009057">
    <property type="entry name" value="Homeodomain-like_sf"/>
</dbReference>
<dbReference type="Gene3D" id="3.30.420.10">
    <property type="entry name" value="Ribonuclease H-like superfamily/Ribonuclease H"/>
    <property type="match status" value="1"/>
</dbReference>
<dbReference type="SUPFAM" id="SSF53098">
    <property type="entry name" value="Ribonuclease H-like"/>
    <property type="match status" value="1"/>
</dbReference>
<reference evidence="3" key="1">
    <citation type="submission" date="2022-05" db="EMBL/GenBank/DDBJ databases">
        <title>Complete genome sequence of toluene-degrading Gulosibacter sediminis strain ACHW.36C.</title>
        <authorList>
            <person name="Wai A.C."/>
            <person name="Lai G.K."/>
            <person name="Griffin S.D."/>
            <person name="Leung F.C."/>
        </authorList>
    </citation>
    <scope>NUCLEOTIDE SEQUENCE [LARGE SCALE GENOMIC DNA]</scope>
    <source>
        <strain evidence="3">ACHW.36C</strain>
    </source>
</reference>
<dbReference type="InterPro" id="IPR048020">
    <property type="entry name" value="Transpos_IS3"/>
</dbReference>
<dbReference type="PANTHER" id="PTHR46889">
    <property type="entry name" value="TRANSPOSASE INSF FOR INSERTION SEQUENCE IS3B-RELATED"/>
    <property type="match status" value="1"/>
</dbReference>
<evidence type="ECO:0000259" key="2">
    <source>
        <dbReference type="PROSITE" id="PS50994"/>
    </source>
</evidence>
<dbReference type="Pfam" id="PF13333">
    <property type="entry name" value="rve_2"/>
    <property type="match status" value="1"/>
</dbReference>
<gene>
    <name evidence="3" type="ORF">M3M28_03775</name>
</gene>
<dbReference type="InterPro" id="IPR050900">
    <property type="entry name" value="Transposase_IS3/IS150/IS904"/>
</dbReference>